<keyword evidence="1" id="KW-1133">Transmembrane helix</keyword>
<feature type="transmembrane region" description="Helical" evidence="1">
    <location>
        <begin position="9"/>
        <end position="29"/>
    </location>
</feature>
<evidence type="ECO:0000256" key="1">
    <source>
        <dbReference type="SAM" id="Phobius"/>
    </source>
</evidence>
<sequence length="30" mass="3846">MLRYEIKVAYFSLSIWNFILLKIYFAYFYE</sequence>
<protein>
    <submittedName>
        <fullName evidence="2">Uncharacterized protein</fullName>
    </submittedName>
</protein>
<keyword evidence="1" id="KW-0472">Membrane</keyword>
<proteinExistence type="predicted"/>
<accession>A0A8S5RP48</accession>
<dbReference type="EMBL" id="BK059130">
    <property type="protein sequence ID" value="DAE32922.1"/>
    <property type="molecule type" value="Genomic_DNA"/>
</dbReference>
<evidence type="ECO:0000313" key="2">
    <source>
        <dbReference type="EMBL" id="DAE32922.1"/>
    </source>
</evidence>
<reference evidence="2" key="1">
    <citation type="journal article" date="2021" name="Proc. Natl. Acad. Sci. U.S.A.">
        <title>A Catalog of Tens of Thousands of Viruses from Human Metagenomes Reveals Hidden Associations with Chronic Diseases.</title>
        <authorList>
            <person name="Tisza M.J."/>
            <person name="Buck C.B."/>
        </authorList>
    </citation>
    <scope>NUCLEOTIDE SEQUENCE</scope>
    <source>
        <strain evidence="2">CtBS918</strain>
    </source>
</reference>
<keyword evidence="1" id="KW-0812">Transmembrane</keyword>
<name>A0A8S5RP48_9VIRU</name>
<organism evidence="2">
    <name type="scientific">virus sp. ctBS918</name>
    <dbReference type="NCBI Taxonomy" id="2825807"/>
    <lineage>
        <taxon>Viruses</taxon>
    </lineage>
</organism>